<dbReference type="SUPFAM" id="SSF56796">
    <property type="entry name" value="Dehydroquinate synthase-like"/>
    <property type="match status" value="1"/>
</dbReference>
<accession>A0ABS1TU38</accession>
<evidence type="ECO:0000259" key="2">
    <source>
        <dbReference type="Pfam" id="PF00465"/>
    </source>
</evidence>
<dbReference type="InterPro" id="IPR001670">
    <property type="entry name" value="ADH_Fe/GldA"/>
</dbReference>
<evidence type="ECO:0000259" key="3">
    <source>
        <dbReference type="Pfam" id="PF25137"/>
    </source>
</evidence>
<dbReference type="EMBL" id="JAESWB010000365">
    <property type="protein sequence ID" value="MBL4954782.1"/>
    <property type="molecule type" value="Genomic_DNA"/>
</dbReference>
<dbReference type="PROSITE" id="PS00913">
    <property type="entry name" value="ADH_IRON_1"/>
    <property type="match status" value="1"/>
</dbReference>
<dbReference type="Pfam" id="PF25137">
    <property type="entry name" value="ADH_Fe_C"/>
    <property type="match status" value="1"/>
</dbReference>
<dbReference type="InterPro" id="IPR018211">
    <property type="entry name" value="ADH_Fe_CS"/>
</dbReference>
<keyword evidence="5" id="KW-1185">Reference proteome</keyword>
<name>A0ABS1TU38_9BACI</name>
<keyword evidence="1" id="KW-0560">Oxidoreductase</keyword>
<evidence type="ECO:0000313" key="5">
    <source>
        <dbReference type="Proteomes" id="UP000623967"/>
    </source>
</evidence>
<dbReference type="Proteomes" id="UP000623967">
    <property type="component" value="Unassembled WGS sequence"/>
</dbReference>
<evidence type="ECO:0000256" key="1">
    <source>
        <dbReference type="ARBA" id="ARBA00023002"/>
    </source>
</evidence>
<dbReference type="Gene3D" id="1.20.1090.10">
    <property type="entry name" value="Dehydroquinate synthase-like - alpha domain"/>
    <property type="match status" value="1"/>
</dbReference>
<gene>
    <name evidence="4" type="ORF">JK635_21725</name>
</gene>
<comment type="caution">
    <text evidence="4">The sequence shown here is derived from an EMBL/GenBank/DDBJ whole genome shotgun (WGS) entry which is preliminary data.</text>
</comment>
<dbReference type="CDD" id="cd08180">
    <property type="entry name" value="PDD"/>
    <property type="match status" value="1"/>
</dbReference>
<reference evidence="4 5" key="1">
    <citation type="submission" date="2021-01" db="EMBL/GenBank/DDBJ databases">
        <title>Genome public.</title>
        <authorList>
            <person name="Liu C."/>
            <person name="Sun Q."/>
        </authorList>
    </citation>
    <scope>NUCLEOTIDE SEQUENCE [LARGE SCALE GENOMIC DNA]</scope>
    <source>
        <strain evidence="4 5">YIM B02564</strain>
    </source>
</reference>
<dbReference type="Pfam" id="PF00465">
    <property type="entry name" value="Fe-ADH"/>
    <property type="match status" value="1"/>
</dbReference>
<dbReference type="Gene3D" id="3.40.50.1970">
    <property type="match status" value="1"/>
</dbReference>
<protein>
    <submittedName>
        <fullName evidence="4">Iron-containing alcohol dehydrogenase</fullName>
    </submittedName>
</protein>
<organism evidence="4 5">
    <name type="scientific">Neobacillus paridis</name>
    <dbReference type="NCBI Taxonomy" id="2803862"/>
    <lineage>
        <taxon>Bacteria</taxon>
        <taxon>Bacillati</taxon>
        <taxon>Bacillota</taxon>
        <taxon>Bacilli</taxon>
        <taxon>Bacillales</taxon>
        <taxon>Bacillaceae</taxon>
        <taxon>Neobacillus</taxon>
    </lineage>
</organism>
<sequence length="379" mass="41265">MEEISLRTKLNIGANSLDSLLKITGQKVFIIADPFIVQSGIVSEVTNRLHSNHNEYLIFSDIIPDPPIETVTIGVKALQEFYPSVLIAIGGGSAIDTAKAIKEFSIRLFKQENDLKFIAIPTTSGTGSEVTSFSVITDQEKHVKYPLIADSLLPDEAILDPNLVISVPPVITADTGLDVLTHALEAYVSTNANDFSDALAEKAFQLIFDYLLRCYNNGKDIEAREKVHYASCLAGMAFNIAGLGVNHGIAHACGAQFHIPHGRMNALLLTAVIEYNADLKGFSNSTQTLTAQKYAQLAKKSGFSSSNIRSGVTSLIQHIQQLKKDLNMPQNLRACGLTYEQLMKSLETITEAALKDGCTKANPRLPTTNDIEAIVKQIF</sequence>
<dbReference type="RefSeq" id="WP_202656024.1">
    <property type="nucleotide sequence ID" value="NZ_JAESWB010000365.1"/>
</dbReference>
<dbReference type="InterPro" id="IPR056798">
    <property type="entry name" value="ADH_Fe_C"/>
</dbReference>
<feature type="domain" description="Fe-containing alcohol dehydrogenase-like C-terminal" evidence="3">
    <location>
        <begin position="172"/>
        <end position="378"/>
    </location>
</feature>
<feature type="domain" description="Alcohol dehydrogenase iron-type/glycerol dehydrogenase GldA" evidence="2">
    <location>
        <begin position="14"/>
        <end position="161"/>
    </location>
</feature>
<evidence type="ECO:0000313" key="4">
    <source>
        <dbReference type="EMBL" id="MBL4954782.1"/>
    </source>
</evidence>
<dbReference type="PANTHER" id="PTHR11496">
    <property type="entry name" value="ALCOHOL DEHYDROGENASE"/>
    <property type="match status" value="1"/>
</dbReference>
<dbReference type="InterPro" id="IPR039697">
    <property type="entry name" value="Alcohol_dehydrogenase_Fe"/>
</dbReference>
<dbReference type="PANTHER" id="PTHR11496:SF83">
    <property type="entry name" value="HYDROXYACID-OXOACID TRANSHYDROGENASE, MITOCHONDRIAL"/>
    <property type="match status" value="1"/>
</dbReference>
<proteinExistence type="predicted"/>